<proteinExistence type="predicted"/>
<reference evidence="2 3" key="1">
    <citation type="submission" date="2023-08" db="EMBL/GenBank/DDBJ databases">
        <title>Phytohabitans sansha sp. nov., isolated from marine sediment.</title>
        <authorList>
            <person name="Zhao Y."/>
            <person name="Yi K."/>
        </authorList>
    </citation>
    <scope>NUCLEOTIDE SEQUENCE [LARGE SCALE GENOMIC DNA]</scope>
    <source>
        <strain evidence="2 3">ZYX-F-186</strain>
    </source>
</reference>
<comment type="caution">
    <text evidence="2">The sequence shown here is derived from an EMBL/GenBank/DDBJ whole genome shotgun (WGS) entry which is preliminary data.</text>
</comment>
<protein>
    <submittedName>
        <fullName evidence="2">Uncharacterized protein</fullName>
    </submittedName>
</protein>
<dbReference type="RefSeq" id="WP_308711431.1">
    <property type="nucleotide sequence ID" value="NZ_JAVHUY010000005.1"/>
</dbReference>
<organism evidence="2 3">
    <name type="scientific">Phytohabitans maris</name>
    <dbReference type="NCBI Taxonomy" id="3071409"/>
    <lineage>
        <taxon>Bacteria</taxon>
        <taxon>Bacillati</taxon>
        <taxon>Actinomycetota</taxon>
        <taxon>Actinomycetes</taxon>
        <taxon>Micromonosporales</taxon>
        <taxon>Micromonosporaceae</taxon>
    </lineage>
</organism>
<keyword evidence="3" id="KW-1185">Reference proteome</keyword>
<dbReference type="EMBL" id="JAVHUY010000005">
    <property type="protein sequence ID" value="MDQ7904152.1"/>
    <property type="molecule type" value="Genomic_DNA"/>
</dbReference>
<sequence length="81" mass="8693">MSDAPTVTSPPNADTRTEDRTRAQRLVAAWLAGTATPPEDDLRIEPLRGDAGSELCFCAGTFCWPPVPPTGGQQHARNDTE</sequence>
<feature type="region of interest" description="Disordered" evidence="1">
    <location>
        <begin position="1"/>
        <end position="21"/>
    </location>
</feature>
<evidence type="ECO:0000313" key="3">
    <source>
        <dbReference type="Proteomes" id="UP001230908"/>
    </source>
</evidence>
<evidence type="ECO:0000256" key="1">
    <source>
        <dbReference type="SAM" id="MobiDB-lite"/>
    </source>
</evidence>
<gene>
    <name evidence="2" type="ORF">RB614_06400</name>
</gene>
<dbReference type="Proteomes" id="UP001230908">
    <property type="component" value="Unassembled WGS sequence"/>
</dbReference>
<evidence type="ECO:0000313" key="2">
    <source>
        <dbReference type="EMBL" id="MDQ7904152.1"/>
    </source>
</evidence>
<accession>A0ABU0ZAS1</accession>
<feature type="compositionally biased region" description="Polar residues" evidence="1">
    <location>
        <begin position="1"/>
        <end position="14"/>
    </location>
</feature>
<name>A0ABU0ZAS1_9ACTN</name>